<dbReference type="InterPro" id="IPR056617">
    <property type="entry name" value="MAP1B/S_N"/>
</dbReference>
<dbReference type="Proteomes" id="UP000265000">
    <property type="component" value="Unplaced"/>
</dbReference>
<organism evidence="3 4">
    <name type="scientific">Fundulus heteroclitus</name>
    <name type="common">Killifish</name>
    <name type="synonym">Mummichog</name>
    <dbReference type="NCBI Taxonomy" id="8078"/>
    <lineage>
        <taxon>Eukaryota</taxon>
        <taxon>Metazoa</taxon>
        <taxon>Chordata</taxon>
        <taxon>Craniata</taxon>
        <taxon>Vertebrata</taxon>
        <taxon>Euteleostomi</taxon>
        <taxon>Actinopterygii</taxon>
        <taxon>Neopterygii</taxon>
        <taxon>Teleostei</taxon>
        <taxon>Neoteleostei</taxon>
        <taxon>Acanthomorphata</taxon>
        <taxon>Ovalentaria</taxon>
        <taxon>Atherinomorphae</taxon>
        <taxon>Cyprinodontiformes</taxon>
        <taxon>Fundulidae</taxon>
        <taxon>Fundulus</taxon>
    </lineage>
</organism>
<keyword evidence="1" id="KW-0472">Membrane</keyword>
<sequence length="82" mass="9417">VKARDVFQIYFSHLQYLLFVLMAIFSSFLAGIRSWDVDLKCCDLDQQLQLFITRHSAHFSSKIWISVASSLRVALSSYLSPS</sequence>
<evidence type="ECO:0000313" key="4">
    <source>
        <dbReference type="Proteomes" id="UP000265000"/>
    </source>
</evidence>
<evidence type="ECO:0000256" key="1">
    <source>
        <dbReference type="SAM" id="Phobius"/>
    </source>
</evidence>
<dbReference type="GO" id="GO:0005829">
    <property type="term" value="C:cytosol"/>
    <property type="evidence" value="ECO:0007669"/>
    <property type="project" value="TreeGrafter"/>
</dbReference>
<keyword evidence="1" id="KW-1133">Transmembrane helix</keyword>
<evidence type="ECO:0000313" key="3">
    <source>
        <dbReference type="Ensembl" id="ENSFHEP00000031993.1"/>
    </source>
</evidence>
<protein>
    <recommendedName>
        <fullName evidence="2">Microtubule-associated protein 1B/S N-terminal domain-containing protein</fullName>
    </recommendedName>
</protein>
<dbReference type="AlphaFoldDB" id="A0A3Q2QVD1"/>
<dbReference type="PANTHER" id="PTHR13843">
    <property type="entry name" value="MICROTUBULE-ASSOCIATED PROTEIN"/>
    <property type="match status" value="1"/>
</dbReference>
<dbReference type="PANTHER" id="PTHR13843:SF6">
    <property type="entry name" value="MICROTUBULE-ASSOCIATED PROTEIN 1A"/>
    <property type="match status" value="1"/>
</dbReference>
<dbReference type="GO" id="GO:0043025">
    <property type="term" value="C:neuronal cell body"/>
    <property type="evidence" value="ECO:0007669"/>
    <property type="project" value="TreeGrafter"/>
</dbReference>
<dbReference type="GO" id="GO:0005875">
    <property type="term" value="C:microtubule associated complex"/>
    <property type="evidence" value="ECO:0007669"/>
    <property type="project" value="TreeGrafter"/>
</dbReference>
<dbReference type="Pfam" id="PF23415">
    <property type="entry name" value="MAPB1_N"/>
    <property type="match status" value="1"/>
</dbReference>
<dbReference type="GO" id="GO:0030425">
    <property type="term" value="C:dendrite"/>
    <property type="evidence" value="ECO:0007669"/>
    <property type="project" value="TreeGrafter"/>
</dbReference>
<dbReference type="InterPro" id="IPR026074">
    <property type="entry name" value="MAP1"/>
</dbReference>
<reference evidence="3" key="2">
    <citation type="submission" date="2025-09" db="UniProtKB">
        <authorList>
            <consortium name="Ensembl"/>
        </authorList>
    </citation>
    <scope>IDENTIFICATION</scope>
</reference>
<proteinExistence type="predicted"/>
<dbReference type="GO" id="GO:0007409">
    <property type="term" value="P:axonogenesis"/>
    <property type="evidence" value="ECO:0007669"/>
    <property type="project" value="TreeGrafter"/>
</dbReference>
<dbReference type="GeneTree" id="ENSGT01020000230648"/>
<feature type="domain" description="Microtubule-associated protein 1B/S N-terminal" evidence="2">
    <location>
        <begin position="24"/>
        <end position="63"/>
    </location>
</feature>
<evidence type="ECO:0000259" key="2">
    <source>
        <dbReference type="Pfam" id="PF23415"/>
    </source>
</evidence>
<keyword evidence="4" id="KW-1185">Reference proteome</keyword>
<dbReference type="Ensembl" id="ENSFHET00000033633.1">
    <property type="protein sequence ID" value="ENSFHEP00000031993.1"/>
    <property type="gene ID" value="ENSFHEG00000018240.1"/>
</dbReference>
<dbReference type="GO" id="GO:0005874">
    <property type="term" value="C:microtubule"/>
    <property type="evidence" value="ECO:0007669"/>
    <property type="project" value="InterPro"/>
</dbReference>
<dbReference type="GO" id="GO:0016358">
    <property type="term" value="P:dendrite development"/>
    <property type="evidence" value="ECO:0007669"/>
    <property type="project" value="TreeGrafter"/>
</dbReference>
<dbReference type="GO" id="GO:0000226">
    <property type="term" value="P:microtubule cytoskeleton organization"/>
    <property type="evidence" value="ECO:0007669"/>
    <property type="project" value="InterPro"/>
</dbReference>
<feature type="transmembrane region" description="Helical" evidence="1">
    <location>
        <begin position="14"/>
        <end position="32"/>
    </location>
</feature>
<dbReference type="GO" id="GO:0008017">
    <property type="term" value="F:microtubule binding"/>
    <property type="evidence" value="ECO:0007669"/>
    <property type="project" value="InterPro"/>
</dbReference>
<dbReference type="GO" id="GO:0003779">
    <property type="term" value="F:actin binding"/>
    <property type="evidence" value="ECO:0007669"/>
    <property type="project" value="TreeGrafter"/>
</dbReference>
<dbReference type="GO" id="GO:0031114">
    <property type="term" value="P:regulation of microtubule depolymerization"/>
    <property type="evidence" value="ECO:0007669"/>
    <property type="project" value="TreeGrafter"/>
</dbReference>
<name>A0A3Q2QVD1_FUNHE</name>
<dbReference type="GO" id="GO:0045202">
    <property type="term" value="C:synapse"/>
    <property type="evidence" value="ECO:0007669"/>
    <property type="project" value="TreeGrafter"/>
</dbReference>
<dbReference type="STRING" id="8078.ENSFHEP00000031993"/>
<reference evidence="3" key="1">
    <citation type="submission" date="2025-08" db="UniProtKB">
        <authorList>
            <consortium name="Ensembl"/>
        </authorList>
    </citation>
    <scope>IDENTIFICATION</scope>
</reference>
<accession>A0A3Q2QVD1</accession>
<keyword evidence="1" id="KW-0812">Transmembrane</keyword>